<dbReference type="PANTHER" id="PTHR28055">
    <property type="entry name" value="ALTERED INHERITANCE OF MITOCHONDRIA PROTEIN 41, MITOCHONDRIAL"/>
    <property type="match status" value="1"/>
</dbReference>
<dbReference type="InterPro" id="IPR042184">
    <property type="entry name" value="YqeY/Aim41_N"/>
</dbReference>
<dbReference type="RefSeq" id="WP_073611509.1">
    <property type="nucleotide sequence ID" value="NZ_FRFE01000001.1"/>
</dbReference>
<dbReference type="EMBL" id="FRFE01000001">
    <property type="protein sequence ID" value="SHO42751.1"/>
    <property type="molecule type" value="Genomic_DNA"/>
</dbReference>
<dbReference type="PANTHER" id="PTHR28055:SF1">
    <property type="entry name" value="ALTERED INHERITANCE OF MITOCHONDRIA PROTEIN 41, MITOCHONDRIAL"/>
    <property type="match status" value="1"/>
</dbReference>
<dbReference type="SUPFAM" id="SSF89095">
    <property type="entry name" value="GatB/YqeY motif"/>
    <property type="match status" value="1"/>
</dbReference>
<dbReference type="STRING" id="1121416.SAMN02745220_00134"/>
<organism evidence="1 2">
    <name type="scientific">Desulfopila aestuarii DSM 18488</name>
    <dbReference type="NCBI Taxonomy" id="1121416"/>
    <lineage>
        <taxon>Bacteria</taxon>
        <taxon>Pseudomonadati</taxon>
        <taxon>Thermodesulfobacteriota</taxon>
        <taxon>Desulfobulbia</taxon>
        <taxon>Desulfobulbales</taxon>
        <taxon>Desulfocapsaceae</taxon>
        <taxon>Desulfopila</taxon>
    </lineage>
</organism>
<reference evidence="1 2" key="1">
    <citation type="submission" date="2016-12" db="EMBL/GenBank/DDBJ databases">
        <authorList>
            <person name="Song W.-J."/>
            <person name="Kurnit D.M."/>
        </authorList>
    </citation>
    <scope>NUCLEOTIDE SEQUENCE [LARGE SCALE GENOMIC DNA]</scope>
    <source>
        <strain evidence="1 2">DSM 18488</strain>
    </source>
</reference>
<dbReference type="InterPro" id="IPR023168">
    <property type="entry name" value="GatB_Yqey_C_2"/>
</dbReference>
<dbReference type="Pfam" id="PF09424">
    <property type="entry name" value="YqeY"/>
    <property type="match status" value="1"/>
</dbReference>
<accession>A0A1M7XW21</accession>
<dbReference type="Gene3D" id="1.10.10.410">
    <property type="match status" value="1"/>
</dbReference>
<sequence>MSLQEKIKSELKVAMKAKDTAKTGAIRILIGEFQRQPEKELADATVIGIIKKLIKSERELIAAGGDGDQPYIDVLEGYLPQQASEEEIRNWIGENIDFSQFANKMQAMKPIMAHFGSSADGNIVKKVLQEL</sequence>
<evidence type="ECO:0000313" key="1">
    <source>
        <dbReference type="EMBL" id="SHO42751.1"/>
    </source>
</evidence>
<proteinExistence type="predicted"/>
<dbReference type="Proteomes" id="UP000184603">
    <property type="component" value="Unassembled WGS sequence"/>
</dbReference>
<name>A0A1M7XW21_9BACT</name>
<dbReference type="InterPro" id="IPR019004">
    <property type="entry name" value="YqeY/Aim41"/>
</dbReference>
<dbReference type="Gene3D" id="1.10.1510.10">
    <property type="entry name" value="Uncharacterised protein YqeY/AIM41 PF09424, N-terminal domain"/>
    <property type="match status" value="1"/>
</dbReference>
<evidence type="ECO:0008006" key="3">
    <source>
        <dbReference type="Google" id="ProtNLM"/>
    </source>
</evidence>
<dbReference type="InterPro" id="IPR003789">
    <property type="entry name" value="Asn/Gln_tRNA_amidoTrase-B-like"/>
</dbReference>
<protein>
    <recommendedName>
        <fullName evidence="3">GatB/YqeY domain-containing protein</fullName>
    </recommendedName>
</protein>
<dbReference type="AlphaFoldDB" id="A0A1M7XW21"/>
<gene>
    <name evidence="1" type="ORF">SAMN02745220_00134</name>
</gene>
<dbReference type="GO" id="GO:0016884">
    <property type="term" value="F:carbon-nitrogen ligase activity, with glutamine as amido-N-donor"/>
    <property type="evidence" value="ECO:0007669"/>
    <property type="project" value="InterPro"/>
</dbReference>
<evidence type="ECO:0000313" key="2">
    <source>
        <dbReference type="Proteomes" id="UP000184603"/>
    </source>
</evidence>
<keyword evidence="2" id="KW-1185">Reference proteome</keyword>
<dbReference type="OrthoDB" id="5418066at2"/>